<dbReference type="AlphaFoldDB" id="A0A1I3J754"/>
<reference evidence="3 4" key="1">
    <citation type="submission" date="2016-10" db="EMBL/GenBank/DDBJ databases">
        <authorList>
            <person name="de Groot N.N."/>
        </authorList>
    </citation>
    <scope>NUCLEOTIDE SEQUENCE [LARGE SCALE GENOMIC DNA]</scope>
    <source>
        <strain evidence="3 4">DSM 26000</strain>
    </source>
</reference>
<evidence type="ECO:0000256" key="1">
    <source>
        <dbReference type="SAM" id="MobiDB-lite"/>
    </source>
</evidence>
<dbReference type="Gene3D" id="3.30.160.20">
    <property type="match status" value="1"/>
</dbReference>
<dbReference type="EMBL" id="FOQT01000005">
    <property type="protein sequence ID" value="SFI56009.1"/>
    <property type="molecule type" value="Genomic_DNA"/>
</dbReference>
<evidence type="ECO:0000259" key="2">
    <source>
        <dbReference type="Pfam" id="PF00472"/>
    </source>
</evidence>
<dbReference type="OrthoDB" id="9815709at2"/>
<gene>
    <name evidence="3" type="ORF">SAMN05443292_2968</name>
</gene>
<dbReference type="RefSeq" id="WP_090082648.1">
    <property type="nucleotide sequence ID" value="NZ_FOQT01000005.1"/>
</dbReference>
<dbReference type="PANTHER" id="PTHR47814">
    <property type="entry name" value="PEPTIDYL-TRNA HYDROLASE ARFB"/>
    <property type="match status" value="1"/>
</dbReference>
<protein>
    <submittedName>
        <fullName evidence="3">Ribosome-associated protein</fullName>
    </submittedName>
</protein>
<dbReference type="Pfam" id="PF00472">
    <property type="entry name" value="RF-1"/>
    <property type="match status" value="1"/>
</dbReference>
<feature type="domain" description="Prokaryotic-type class I peptide chain release factors" evidence="2">
    <location>
        <begin position="6"/>
        <end position="126"/>
    </location>
</feature>
<dbReference type="GO" id="GO:0003747">
    <property type="term" value="F:translation release factor activity"/>
    <property type="evidence" value="ECO:0007669"/>
    <property type="project" value="InterPro"/>
</dbReference>
<dbReference type="STRING" id="1125876.SAMN05443292_2968"/>
<dbReference type="GO" id="GO:0043022">
    <property type="term" value="F:ribosome binding"/>
    <property type="evidence" value="ECO:0007669"/>
    <property type="project" value="TreeGrafter"/>
</dbReference>
<sequence>MIDFTSELFFKTSRSSGAGGQNVNKVETSVTVMWKGGESDFFSGFQKSRIYDKLINRINSEGVLQLTVSETRTQLQNKKLATQKILELVNEALVIPKKRFKTKPSKSKIQKRLNDKKKVGEKKENRKFRPD</sequence>
<organism evidence="3 4">
    <name type="scientific">Halpernia frigidisoli</name>
    <dbReference type="NCBI Taxonomy" id="1125876"/>
    <lineage>
        <taxon>Bacteria</taxon>
        <taxon>Pseudomonadati</taxon>
        <taxon>Bacteroidota</taxon>
        <taxon>Flavobacteriia</taxon>
        <taxon>Flavobacteriales</taxon>
        <taxon>Weeksellaceae</taxon>
        <taxon>Chryseobacterium group</taxon>
        <taxon>Halpernia</taxon>
    </lineage>
</organism>
<dbReference type="Proteomes" id="UP000198931">
    <property type="component" value="Unassembled WGS sequence"/>
</dbReference>
<evidence type="ECO:0000313" key="3">
    <source>
        <dbReference type="EMBL" id="SFI56009.1"/>
    </source>
</evidence>
<dbReference type="SUPFAM" id="SSF110916">
    <property type="entry name" value="Peptidyl-tRNA hydrolase domain-like"/>
    <property type="match status" value="1"/>
</dbReference>
<evidence type="ECO:0000313" key="4">
    <source>
        <dbReference type="Proteomes" id="UP000198931"/>
    </source>
</evidence>
<name>A0A1I3J754_9FLAO</name>
<accession>A0A1I3J754</accession>
<proteinExistence type="predicted"/>
<dbReference type="NCBIfam" id="NF006718">
    <property type="entry name" value="PRK09256.1"/>
    <property type="match status" value="1"/>
</dbReference>
<dbReference type="GO" id="GO:0004045">
    <property type="term" value="F:peptidyl-tRNA hydrolase activity"/>
    <property type="evidence" value="ECO:0007669"/>
    <property type="project" value="TreeGrafter"/>
</dbReference>
<dbReference type="InterPro" id="IPR000352">
    <property type="entry name" value="Pep_chain_release_fac_I"/>
</dbReference>
<feature type="compositionally biased region" description="Basic residues" evidence="1">
    <location>
        <begin position="99"/>
        <end position="111"/>
    </location>
</feature>
<keyword evidence="4" id="KW-1185">Reference proteome</keyword>
<feature type="region of interest" description="Disordered" evidence="1">
    <location>
        <begin position="99"/>
        <end position="131"/>
    </location>
</feature>
<feature type="compositionally biased region" description="Basic and acidic residues" evidence="1">
    <location>
        <begin position="112"/>
        <end position="131"/>
    </location>
</feature>
<dbReference type="GO" id="GO:0072344">
    <property type="term" value="P:rescue of stalled ribosome"/>
    <property type="evidence" value="ECO:0007669"/>
    <property type="project" value="TreeGrafter"/>
</dbReference>
<dbReference type="PANTHER" id="PTHR47814:SF1">
    <property type="entry name" value="PEPTIDYL-TRNA HYDROLASE ARFB"/>
    <property type="match status" value="1"/>
</dbReference>